<evidence type="ECO:0000256" key="6">
    <source>
        <dbReference type="ARBA" id="ARBA00022946"/>
    </source>
</evidence>
<accession>A0A8S9LHZ2</accession>
<keyword evidence="4" id="KW-0001">2Fe-2S</keyword>
<dbReference type="PANTHER" id="PTHR21266">
    <property type="entry name" value="IRON-SULFUR DOMAIN CONTAINING PROTEIN"/>
    <property type="match status" value="1"/>
</dbReference>
<keyword evidence="7" id="KW-0560">Oxidoreductase</keyword>
<protein>
    <recommendedName>
        <fullName evidence="10">Rieske domain-containing protein</fullName>
    </recommendedName>
</protein>
<dbReference type="PANTHER" id="PTHR21266:SF19">
    <property type="entry name" value="CHLOROPHYLLIDE A OXYGENASE, CHLOROPLASTIC"/>
    <property type="match status" value="1"/>
</dbReference>
<dbReference type="Pfam" id="PF08417">
    <property type="entry name" value="PaO"/>
    <property type="match status" value="1"/>
</dbReference>
<dbReference type="AlphaFoldDB" id="A0A8S9LHZ2"/>
<dbReference type="CDD" id="cd04337">
    <property type="entry name" value="Rieske_RO_Alpha_Cao"/>
    <property type="match status" value="1"/>
</dbReference>
<dbReference type="GO" id="GO:0009507">
    <property type="term" value="C:chloroplast"/>
    <property type="evidence" value="ECO:0007669"/>
    <property type="project" value="UniProtKB-SubCell"/>
</dbReference>
<dbReference type="SUPFAM" id="SSF50022">
    <property type="entry name" value="ISP domain"/>
    <property type="match status" value="1"/>
</dbReference>
<evidence type="ECO:0000256" key="4">
    <source>
        <dbReference type="ARBA" id="ARBA00022714"/>
    </source>
</evidence>
<dbReference type="EMBL" id="QGKW02000276">
    <property type="protein sequence ID" value="KAF2606685.1"/>
    <property type="molecule type" value="Genomic_DNA"/>
</dbReference>
<name>A0A8S9LHZ2_BRACR</name>
<organism evidence="11 12">
    <name type="scientific">Brassica cretica</name>
    <name type="common">Mustard</name>
    <dbReference type="NCBI Taxonomy" id="69181"/>
    <lineage>
        <taxon>Eukaryota</taxon>
        <taxon>Viridiplantae</taxon>
        <taxon>Streptophyta</taxon>
        <taxon>Embryophyta</taxon>
        <taxon>Tracheophyta</taxon>
        <taxon>Spermatophyta</taxon>
        <taxon>Magnoliopsida</taxon>
        <taxon>eudicotyledons</taxon>
        <taxon>Gunneridae</taxon>
        <taxon>Pentapetalae</taxon>
        <taxon>rosids</taxon>
        <taxon>malvids</taxon>
        <taxon>Brassicales</taxon>
        <taxon>Brassicaceae</taxon>
        <taxon>Brassiceae</taxon>
        <taxon>Brassica</taxon>
    </lineage>
</organism>
<gene>
    <name evidence="11" type="ORF">F2Q68_00043052</name>
</gene>
<evidence type="ECO:0000256" key="5">
    <source>
        <dbReference type="ARBA" id="ARBA00022723"/>
    </source>
</evidence>
<evidence type="ECO:0000256" key="2">
    <source>
        <dbReference type="ARBA" id="ARBA00022528"/>
    </source>
</evidence>
<keyword evidence="9" id="KW-0411">Iron-sulfur</keyword>
<dbReference type="InterPro" id="IPR036922">
    <property type="entry name" value="Rieske_2Fe-2S_sf"/>
</dbReference>
<dbReference type="InterPro" id="IPR015881">
    <property type="entry name" value="ARHD_Rieske_2Fe_2S"/>
</dbReference>
<evidence type="ECO:0000256" key="1">
    <source>
        <dbReference type="ARBA" id="ARBA00004229"/>
    </source>
</evidence>
<keyword evidence="3" id="KW-0934">Plastid</keyword>
<keyword evidence="2" id="KW-0150">Chloroplast</keyword>
<evidence type="ECO:0000313" key="11">
    <source>
        <dbReference type="EMBL" id="KAF2606685.1"/>
    </source>
</evidence>
<dbReference type="PROSITE" id="PS00570">
    <property type="entry name" value="RING_HYDROXYL_ALPHA"/>
    <property type="match status" value="1"/>
</dbReference>
<evidence type="ECO:0000256" key="7">
    <source>
        <dbReference type="ARBA" id="ARBA00023002"/>
    </source>
</evidence>
<dbReference type="Pfam" id="PF00355">
    <property type="entry name" value="Rieske"/>
    <property type="match status" value="1"/>
</dbReference>
<dbReference type="GO" id="GO:0010277">
    <property type="term" value="F:chlorophyllide a oxygenase activity"/>
    <property type="evidence" value="ECO:0007669"/>
    <property type="project" value="InterPro"/>
</dbReference>
<evidence type="ECO:0000256" key="3">
    <source>
        <dbReference type="ARBA" id="ARBA00022640"/>
    </source>
</evidence>
<evidence type="ECO:0000313" key="12">
    <source>
        <dbReference type="Proteomes" id="UP000712281"/>
    </source>
</evidence>
<feature type="domain" description="Rieske" evidence="10">
    <location>
        <begin position="154"/>
        <end position="254"/>
    </location>
</feature>
<comment type="caution">
    <text evidence="11">The sequence shown here is derived from an EMBL/GenBank/DDBJ whole genome shotgun (WGS) entry which is preliminary data.</text>
</comment>
<dbReference type="Gene3D" id="2.102.10.10">
    <property type="entry name" value="Rieske [2Fe-2S] iron-sulphur domain"/>
    <property type="match status" value="1"/>
</dbReference>
<sequence>MNAAVFTSSALSLPISFCKTRSSQVTRKKGEFRVFAVFGEDSGLVEKKNQWGHLFDVEDPRSKTPPPPYKGKGKFMDVNQALEVARLDIQYLDWRARQDLLTIMLLHDKVVDVLNPLAREYKSIGTVKKELAGLQEELAKAHQQPYSPHLKNFWYPVAFTADLKHDTMVPIDCFEQPWVIFRGEDGKPGCVRNTCAHRACPLDLGSVNNGRIQCPYHGWEYSTDGKCTKMPSTKLLNVKIKSIPCLEQDGMVWVWPGDEPPSPTLPSLQPPSGFVIHAELVMDLPVEHGLLLDNLLDLAHAPFTHTSTFAKGWSVPSLVKFLTPSSGLQGYWDPYPIDMEFKPPCIVLSTIGISKPGKLEGKSTEQCATHLHQLHVCLPSSRNKTRLLYRMSLDFAPILKNLPFMEHLWRHFAEQVLNEDLRLVLGQQERMLNGANIWNLPVAYDKLGVRYRLWRNAVDRGDDKLPFSG</sequence>
<evidence type="ECO:0000256" key="8">
    <source>
        <dbReference type="ARBA" id="ARBA00023004"/>
    </source>
</evidence>
<keyword evidence="6" id="KW-0809">Transit peptide</keyword>
<dbReference type="GO" id="GO:0015995">
    <property type="term" value="P:chlorophyll biosynthetic process"/>
    <property type="evidence" value="ECO:0007669"/>
    <property type="project" value="TreeGrafter"/>
</dbReference>
<reference evidence="11" key="1">
    <citation type="submission" date="2019-12" db="EMBL/GenBank/DDBJ databases">
        <title>Genome sequencing and annotation of Brassica cretica.</title>
        <authorList>
            <person name="Studholme D.J."/>
            <person name="Sarris P.F."/>
        </authorList>
    </citation>
    <scope>NUCLEOTIDE SEQUENCE</scope>
    <source>
        <strain evidence="11">PFS-001/15</strain>
        <tissue evidence="11">Leaf</tissue>
    </source>
</reference>
<keyword evidence="5" id="KW-0479">Metal-binding</keyword>
<comment type="subcellular location">
    <subcellularLocation>
        <location evidence="1">Plastid</location>
        <location evidence="1">Chloroplast</location>
    </subcellularLocation>
</comment>
<dbReference type="InterPro" id="IPR050584">
    <property type="entry name" value="Cholesterol_7-desaturase"/>
</dbReference>
<dbReference type="GO" id="GO:0005506">
    <property type="term" value="F:iron ion binding"/>
    <property type="evidence" value="ECO:0007669"/>
    <property type="project" value="InterPro"/>
</dbReference>
<dbReference type="Proteomes" id="UP000712281">
    <property type="component" value="Unassembled WGS sequence"/>
</dbReference>
<dbReference type="GO" id="GO:0051537">
    <property type="term" value="F:2 iron, 2 sulfur cluster binding"/>
    <property type="evidence" value="ECO:0007669"/>
    <property type="project" value="UniProtKB-KW"/>
</dbReference>
<dbReference type="SUPFAM" id="SSF55961">
    <property type="entry name" value="Bet v1-like"/>
    <property type="match status" value="1"/>
</dbReference>
<dbReference type="InterPro" id="IPR013626">
    <property type="entry name" value="PaO"/>
</dbReference>
<evidence type="ECO:0000256" key="9">
    <source>
        <dbReference type="ARBA" id="ARBA00023014"/>
    </source>
</evidence>
<dbReference type="Gene3D" id="3.90.380.10">
    <property type="entry name" value="Naphthalene 1,2-dioxygenase Alpha Subunit, Chain A, domain 1"/>
    <property type="match status" value="1"/>
</dbReference>
<dbReference type="InterPro" id="IPR017941">
    <property type="entry name" value="Rieske_2Fe-2S"/>
</dbReference>
<evidence type="ECO:0000259" key="10">
    <source>
        <dbReference type="PROSITE" id="PS51296"/>
    </source>
</evidence>
<dbReference type="FunFam" id="3.90.380.10:FF:000006">
    <property type="entry name" value="Chlorophyllide a oxygenase, chloroplastic"/>
    <property type="match status" value="1"/>
</dbReference>
<proteinExistence type="predicted"/>
<keyword evidence="8" id="KW-0408">Iron</keyword>
<dbReference type="PROSITE" id="PS51296">
    <property type="entry name" value="RIESKE"/>
    <property type="match status" value="1"/>
</dbReference>